<feature type="compositionally biased region" description="Basic and acidic residues" evidence="4">
    <location>
        <begin position="750"/>
        <end position="759"/>
    </location>
</feature>
<dbReference type="InterPro" id="IPR016024">
    <property type="entry name" value="ARM-type_fold"/>
</dbReference>
<feature type="region of interest" description="Disordered" evidence="4">
    <location>
        <begin position="750"/>
        <end position="786"/>
    </location>
</feature>
<feature type="region of interest" description="Disordered" evidence="4">
    <location>
        <begin position="206"/>
        <end position="238"/>
    </location>
</feature>
<reference evidence="8" key="1">
    <citation type="submission" date="2023-10" db="EMBL/GenBank/DDBJ databases">
        <authorList>
            <person name="Chen Y."/>
            <person name="Shah S."/>
            <person name="Dougan E. K."/>
            <person name="Thang M."/>
            <person name="Chan C."/>
        </authorList>
    </citation>
    <scope>NUCLEOTIDE SEQUENCE [LARGE SCALE GENOMIC DNA]</scope>
</reference>
<dbReference type="InterPro" id="IPR001313">
    <property type="entry name" value="Pumilio_RNA-bd_rpt"/>
</dbReference>
<dbReference type="SMART" id="SM00343">
    <property type="entry name" value="ZnF_C2HC"/>
    <property type="match status" value="1"/>
</dbReference>
<gene>
    <name evidence="8" type="ORF">PCOR1329_LOCUS33470</name>
</gene>
<protein>
    <recommendedName>
        <fullName evidence="10">Retrovirus-related Pol polyprotein from transposon TNT 1-94</fullName>
    </recommendedName>
</protein>
<feature type="compositionally biased region" description="Low complexity" evidence="4">
    <location>
        <begin position="763"/>
        <end position="786"/>
    </location>
</feature>
<feature type="zinc finger region" description="C3H1-type" evidence="3">
    <location>
        <begin position="709"/>
        <end position="737"/>
    </location>
</feature>
<dbReference type="Gene3D" id="1.25.10.10">
    <property type="entry name" value="Leucine-rich Repeat Variant"/>
    <property type="match status" value="1"/>
</dbReference>
<dbReference type="Gene3D" id="3.30.420.10">
    <property type="entry name" value="Ribonuclease H-like superfamily/Ribonuclease H"/>
    <property type="match status" value="1"/>
</dbReference>
<feature type="repeat" description="Pumilio" evidence="2">
    <location>
        <begin position="3628"/>
        <end position="3664"/>
    </location>
</feature>
<keyword evidence="9" id="KW-1185">Reference proteome</keyword>
<feature type="compositionally biased region" description="Gly residues" evidence="4">
    <location>
        <begin position="2331"/>
        <end position="2343"/>
    </location>
</feature>
<feature type="region of interest" description="Disordered" evidence="4">
    <location>
        <begin position="3484"/>
        <end position="3523"/>
    </location>
</feature>
<dbReference type="Proteomes" id="UP001189429">
    <property type="component" value="Unassembled WGS sequence"/>
</dbReference>
<feature type="compositionally biased region" description="Low complexity" evidence="4">
    <location>
        <begin position="1152"/>
        <end position="1162"/>
    </location>
</feature>
<evidence type="ECO:0000313" key="8">
    <source>
        <dbReference type="EMBL" id="CAK0837206.1"/>
    </source>
</evidence>
<sequence>MSNNMMYSAHPFVDQHPLMSTRVMSPTASTSTWTPSSGPWMIIRTCHACADVMTGPTVTCSACHAPVHSHCVVRRMSCMVCTSCANEMDFAFANHQAQLRMAMSSAGFGRFMSASGQYARQAIGAVATGAVGGAARLMTGCASGAVSAIRGMRAVELPSAPAPQRPRFLEQFDISDAGSGSGVPTEVADVMAEFRRMRAEMEALREENARLRGGSAASAQGGYATPSSPERPAEEITEAQDEGIDAVYGADWSQAGGPAVSGAGDSAAETHEVNAAREAADTVGKHVEEFSDSAQLLMPASRLQDIQEVVILMAVVFLEALVYLEEVSGVLREVSHLVLAGSEGMDLAMEVGILMGFVAVASDYQVDLVAEVGPAVLEEDFQEVVGPIVLVDLAGSLEAERDLSLESTLAKLRAADLPRLAWKGGPAAKPGVLEHWIQRVSLDLGGMHHLIERYWSQVLGVVVETCETYLRHGPLDRPAIRPMQPAQFPLGETDAVNFHSVELRLRGLLLALVPEGVKQACLSTRQTSTTDILFSACVSAGPGTGADRGHALEQVSKGRHVDVKSTYDELQRWKFSANRLATLGVAAPDPSKQLSSLKAIAHKMLESNEEVKHRYFGFLVTRGLSGGVANQAQVDELWRYLSAEAREFADAAPQKDDPAAKLAIERRLKGGPNGHPKGGKGDPKGGKGDTKGKDDKGGKSKTDQNSSKTGAKKLCTFFESAGGCTKGASCSFAHRKLSPSDGKCFNCGSTEHRSADCTRPRAATKVAAPTPSPASTGATSASTAAGGPSVAQVAAQTARAEVRAELMSLMQMGSGTPSGQAGHADADFWNAGDPKTKMVNIKAKAMIVNGERYLLADTGATHELKGVEDFDDLGDDVRTVQLETATGSHDARMVGDTVFVLGEHLQGLFPLASYVESMGLEMEWNPRRCGVHVGNEFVDLHRENGSIYISEKNAEILRAARRAQLREKFRASMAALATSLRTLTKLRERQEGGRIHFDVNCPQCRGAHGRMCQHFRHDASARPGGQLSIDLSGPHLPGRWPSGRSEDTGRMAQHFVLGAFSVVTAADMQSRADREAEAREAAGVPDDVPEVSSTGVAVDGDVRQLAARVAAAFEVSELGELRLRSDYPGLMAVRPVQAPDRPQDEEEDAEAEVAPGGAGASSEPAKTWYFVVPLENKRFETCKKGLEQILAMIRSEFEGANVVYRIHGDRASELTGTKSKEHFAKQGILVTSTPGYEPNNNPRAEKGIGLVKLRARAMLLSFTDPRDRQDLWPMAVQHAAWCSRMAAQGRQTNCPAFGAKVSSRVKDLPHDMLSERAVDSIFLGVDPESAWLVGRIDPKASRPEARWVIESSSSFVIHPEAAVLPKEPESAADERGAIRGASIAGSAHFFGTTGVQVLLGAEVVTSTRAQRAEDGMSHILVAIGADSGQDQGEDVQEELIGREEDDDDDIPLIFQEIQRESGMTLTTMKTLSAAFGSEREEWRQALEAELISMTENEVFRKLSGPELREARPRDVLPMKVVAGEKAADSTGYRKKKARGVVCGNFEVESDEPVYCSNLDIASLRASLAVACKNGWSLGVMDVSTAFLNAHLPMGHKRVVVRPPAVFVGYGLVPEGELWVAEKAIYGLRVSPKAWSDKRDADMKSLVVDIGGEPRVLRQSAADPAVWAVVPQQGGDVVGYVLAYVDDFLMMGSDSAVIALRGQLGKLWRTSSQPIVSRSAPGTLWYLSIDIELRADGALTLGQRQYAEELLEKWGMLHCNGTGSINFEKESFEHFMATSSRGDGDDDEAPEVKLSDVRLAQKMAGGLLWLASRTRPDIACAVSRVASIATARPLTSLCFGKKVLRYLSSTRRMGLYYLPGGGGGGGDDQGDGGEQGPEAAFVQTFADASHEDVGTQTGFATYLDGCLIDWRSVRQQVVAFSTCEAEVNALAMGESMQSSVVATLESMQIKCGAVLYGDNSAANQIATGRGTWRTRALSTKVNAIRSRVERGLLTLQFVATSFMKADGLTKCGGVPHAQRTRAAAERFVSRGACLRLARHCGHGVRPRVPDCVSGGGRWWCSSSSCRTLAWSSKSLCCGCVAQATPWVRVCSRSPSHAPRSGAEAGAAAEGDGWFAQPRRRQARCKARASTRAASGNSGRSCAEVAEGSAERPGGSGSPASEVQGIIASTERLEGLRDDPPLGVSASFGAEVEARLASGQGELEKARAAGKGEKRLGRAREAIEAKRLAREHLVEQLAALDGELEGGGEAFRRLEADARAAAEEGRGRQAAELAACLASSRSSGLQAAQRGGNFECAWAEIEKMAAVGAQLLGASSTPREAWAGSCPIDELDIGGGGPPGLGQGDGALADSFDPRGVGQAGHPTGLRGGGQEEGRCGGIRPRVVTARALAGGWDAQKGLSAQEAGGSRRATAADAIIGGRVCDLDPAAKAPTAAFAEALASGLVVLGCSDSGWRRSLEVLEDYARLWGAWPHVVTFQETGLLAPSKLGLTTYLDLLRAVAQLTVAAGRAPWLLQADFNMEPATLQELSWPECHRGVIVGPWAPTCFAEKQERAFDWFVASQDLARAASACRPVPGLGLHPRAPVELALQGARPDALVHVLRRRHRVLRAAVARELRCASDLARQRIERLVYELETAASGGHGFDIGGGWEELIHDACVCGVAEAAAVPRGRLAAARRYDARRSQAEWGEWAEVAVQRGGRLARRFAGATAPPAVLDPDPGRLLDGMASVLQLRQEWQRLRLQDGCDVKLRPRLLDLVQGFENAPCKVWAAATMVVFISGPSGGVGPIALLPLMLRLWGWALNAVASHAQGQGVAAASFFVDISKFSENIRDDVLWRAAVKHNLKLPRGLLVSCQSPRCVAMAGLCAAALTTGGATLASCLCAKSLAKLPMLCPLVAMAMGRPLVCPRNVFDRVFSRPLARAAQRLSDAGAQLVSMSMAQHLPVNASNAHFLTSNPAVARGLRGRQQHHGWTCSQELQARSLGTDACMARGGVAESSARARQGHEPTLSSREGAVVGIPDGDLRCMRIAARRSAGRLPNGAPLGLRLHAAAALRGSDLDPEVLAVGKAASMAAVALLSGAVSQSAFVADVNRAAIRQQGLACHAKGGRHRHPLFWGVIAELIGPGRHVLRVDCASTVSRLRRGRQCAAGMGRPGAHLWSRFFAVFGPDDYGARKVPAHLTWAQAQGGRVSELEWRGSRSADMPCSARRPMPSRRRCWCTAGSSRWSLRGWRWVAQVSILMQRGSPRDALGLPDGQQRNRPVVTFEGDPSGLPAEAAAAGTAPERGRSIASATSGLGLGAGPLIVLGNCFRYATADGADDGAAERLVSCSRCGARADIDGGRGPKLRAEWGPGAGAGATSSASGSVGSALVRAVCWQMLTACEAVLAEPLADDQRALLRRPEGFAVLPMPQACFAAAAYAGEHLLELAAHDFPQLPCAAEAPPPDDACEAGGSGRRRNRRGKRSRRGRADLAAPGRCADEALWSSHDFPPLAARHGQDDAGSPGECEPGPAGAPPAAWGPGAEPAGSACEFCEDDQGRRKLLEAELDAADQERQRSLLLWLLSEARGLALSRGGCLVLQRALEVAQAPERRRLASELYPHAVQLYESPHGNHVVTMLIKLLPPPALQPLIERLQEKGAPAIARHQYGCRVLERLVEHCPAAQIAPLLDEVAADSEDLRGGGLSLHPYGNFVIQHILEHGSPCLRRLLAERLLPVAPRLATHRTASHVVQRVLDFCDGGSALVRSLLFSPSPHSLEEVACNRYGCHVVRQLSELRDAVSRAMVQESAWRPTCPSWRPPSSAAAPWRRSSWWRRCPRRRRPWTATEPTSSPEGLCAQLLGPPPLCPAWPAWPSP</sequence>
<evidence type="ECO:0008006" key="10">
    <source>
        <dbReference type="Google" id="ProtNLM"/>
    </source>
</evidence>
<proteinExistence type="predicted"/>
<feature type="domain" description="C3H1-type" evidence="5">
    <location>
        <begin position="709"/>
        <end position="737"/>
    </location>
</feature>
<dbReference type="InterPro" id="IPR001878">
    <property type="entry name" value="Znf_CCHC"/>
</dbReference>
<dbReference type="Pfam" id="PF00098">
    <property type="entry name" value="zf-CCHC"/>
    <property type="match status" value="1"/>
</dbReference>
<keyword evidence="3" id="KW-0479">Metal-binding</keyword>
<feature type="compositionally biased region" description="Low complexity" evidence="4">
    <location>
        <begin position="3269"/>
        <end position="3281"/>
    </location>
</feature>
<feature type="domain" description="CCHC-type" evidence="6">
    <location>
        <begin position="743"/>
        <end position="759"/>
    </location>
</feature>
<keyword evidence="3" id="KW-0862">Zinc</keyword>
<evidence type="ECO:0000256" key="1">
    <source>
        <dbReference type="ARBA" id="ARBA00022737"/>
    </source>
</evidence>
<feature type="repeat" description="Pumilio" evidence="2">
    <location>
        <begin position="3592"/>
        <end position="3627"/>
    </location>
</feature>
<dbReference type="SUPFAM" id="SSF53098">
    <property type="entry name" value="Ribonuclease H-like"/>
    <property type="match status" value="1"/>
</dbReference>
<dbReference type="InterPro" id="IPR012337">
    <property type="entry name" value="RNaseH-like_sf"/>
</dbReference>
<feature type="compositionally biased region" description="Low complexity" evidence="4">
    <location>
        <begin position="211"/>
        <end position="224"/>
    </location>
</feature>
<evidence type="ECO:0000256" key="4">
    <source>
        <dbReference type="SAM" id="MobiDB-lite"/>
    </source>
</evidence>
<name>A0ABN9SX99_9DINO</name>
<dbReference type="SMART" id="SM00025">
    <property type="entry name" value="Pumilio"/>
    <property type="match status" value="6"/>
</dbReference>
<dbReference type="Pfam" id="PF07727">
    <property type="entry name" value="RVT_2"/>
    <property type="match status" value="1"/>
</dbReference>
<dbReference type="PROSITE" id="PS50158">
    <property type="entry name" value="ZF_CCHC"/>
    <property type="match status" value="1"/>
</dbReference>
<feature type="compositionally biased region" description="Basic residues" evidence="4">
    <location>
        <begin position="3450"/>
        <end position="3462"/>
    </location>
</feature>
<dbReference type="EMBL" id="CAUYUJ010014102">
    <property type="protein sequence ID" value="CAK0837206.1"/>
    <property type="molecule type" value="Genomic_DNA"/>
</dbReference>
<dbReference type="PROSITE" id="PS50302">
    <property type="entry name" value="PUM"/>
    <property type="match status" value="3"/>
</dbReference>
<feature type="region of interest" description="Disordered" evidence="4">
    <location>
        <begin position="2331"/>
        <end position="2375"/>
    </location>
</feature>
<dbReference type="InterPro" id="IPR036397">
    <property type="entry name" value="RNaseH_sf"/>
</dbReference>
<dbReference type="PROSITE" id="PS50103">
    <property type="entry name" value="ZF_C3H1"/>
    <property type="match status" value="1"/>
</dbReference>
<keyword evidence="1" id="KW-0677">Repeat</keyword>
<evidence type="ECO:0000256" key="3">
    <source>
        <dbReference type="PROSITE-ProRule" id="PRU00723"/>
    </source>
</evidence>
<feature type="region of interest" description="Disordered" evidence="4">
    <location>
        <begin position="666"/>
        <end position="708"/>
    </location>
</feature>
<dbReference type="PANTHER" id="PTHR12537:SF12">
    <property type="entry name" value="MATERNAL PROTEIN PUMILIO"/>
    <property type="match status" value="1"/>
</dbReference>
<feature type="region of interest" description="Disordered" evidence="4">
    <location>
        <begin position="1137"/>
        <end position="1162"/>
    </location>
</feature>
<feature type="region of interest" description="Disordered" evidence="4">
    <location>
        <begin position="3243"/>
        <end position="3281"/>
    </location>
</feature>
<comment type="caution">
    <text evidence="8">The sequence shown here is derived from an EMBL/GenBank/DDBJ whole genome shotgun (WGS) entry which is preliminary data.</text>
</comment>
<feature type="region of interest" description="Disordered" evidence="4">
    <location>
        <begin position="2123"/>
        <end position="2160"/>
    </location>
</feature>
<dbReference type="SUPFAM" id="SSF48371">
    <property type="entry name" value="ARM repeat"/>
    <property type="match status" value="1"/>
</dbReference>
<evidence type="ECO:0000259" key="5">
    <source>
        <dbReference type="PROSITE" id="PS50103"/>
    </source>
</evidence>
<feature type="region of interest" description="Disordered" evidence="4">
    <location>
        <begin position="2091"/>
        <end position="2111"/>
    </location>
</feature>
<feature type="compositionally biased region" description="Basic and acidic residues" evidence="4">
    <location>
        <begin position="1071"/>
        <end position="1080"/>
    </location>
</feature>
<evidence type="ECO:0000313" key="9">
    <source>
        <dbReference type="Proteomes" id="UP001189429"/>
    </source>
</evidence>
<feature type="compositionally biased region" description="Low complexity" evidence="4">
    <location>
        <begin position="3496"/>
        <end position="3522"/>
    </location>
</feature>
<dbReference type="InterPro" id="IPR033133">
    <property type="entry name" value="PUM-HD"/>
</dbReference>
<dbReference type="InterPro" id="IPR013103">
    <property type="entry name" value="RVT_2"/>
</dbReference>
<feature type="compositionally biased region" description="Basic and acidic residues" evidence="4">
    <location>
        <begin position="679"/>
        <end position="702"/>
    </location>
</feature>
<dbReference type="CDD" id="cd09272">
    <property type="entry name" value="RNase_HI_RT_Ty1"/>
    <property type="match status" value="1"/>
</dbReference>
<feature type="region of interest" description="Disordered" evidence="4">
    <location>
        <begin position="3439"/>
        <end position="3468"/>
    </location>
</feature>
<dbReference type="InterPro" id="IPR000571">
    <property type="entry name" value="Znf_CCCH"/>
</dbReference>
<dbReference type="Pfam" id="PF00806">
    <property type="entry name" value="PUF"/>
    <property type="match status" value="5"/>
</dbReference>
<evidence type="ECO:0000256" key="2">
    <source>
        <dbReference type="PROSITE-ProRule" id="PRU00317"/>
    </source>
</evidence>
<accession>A0ABN9SX99</accession>
<dbReference type="PANTHER" id="PTHR12537">
    <property type="entry name" value="RNA BINDING PROTEIN PUMILIO-RELATED"/>
    <property type="match status" value="1"/>
</dbReference>
<feature type="compositionally biased region" description="Low complexity" evidence="4">
    <location>
        <begin position="2100"/>
        <end position="2109"/>
    </location>
</feature>
<feature type="repeat" description="Pumilio" evidence="2">
    <location>
        <begin position="3556"/>
        <end position="3591"/>
    </location>
</feature>
<keyword evidence="3" id="KW-0863">Zinc-finger</keyword>
<feature type="domain" description="PUM-HD" evidence="7">
    <location>
        <begin position="3452"/>
        <end position="3807"/>
    </location>
</feature>
<evidence type="ECO:0000259" key="7">
    <source>
        <dbReference type="PROSITE" id="PS50303"/>
    </source>
</evidence>
<dbReference type="PROSITE" id="PS50303">
    <property type="entry name" value="PUM_HD"/>
    <property type="match status" value="1"/>
</dbReference>
<feature type="region of interest" description="Disordered" evidence="4">
    <location>
        <begin position="1071"/>
        <end position="1094"/>
    </location>
</feature>
<dbReference type="InterPro" id="IPR011989">
    <property type="entry name" value="ARM-like"/>
</dbReference>
<organism evidence="8 9">
    <name type="scientific">Prorocentrum cordatum</name>
    <dbReference type="NCBI Taxonomy" id="2364126"/>
    <lineage>
        <taxon>Eukaryota</taxon>
        <taxon>Sar</taxon>
        <taxon>Alveolata</taxon>
        <taxon>Dinophyceae</taxon>
        <taxon>Prorocentrales</taxon>
        <taxon>Prorocentraceae</taxon>
        <taxon>Prorocentrum</taxon>
    </lineage>
</organism>
<evidence type="ECO:0000259" key="6">
    <source>
        <dbReference type="PROSITE" id="PS50158"/>
    </source>
</evidence>